<dbReference type="EMBL" id="JAGEMK010000001">
    <property type="protein sequence ID" value="MBO1750218.1"/>
    <property type="molecule type" value="Genomic_DNA"/>
</dbReference>
<accession>A0A939RU43</accession>
<reference evidence="2" key="1">
    <citation type="submission" date="2021-03" db="EMBL/GenBank/DDBJ databases">
        <title>Actinotalea soli sp. nov., isolated from soil.</title>
        <authorList>
            <person name="Ping W."/>
            <person name="Zhang J."/>
        </authorList>
    </citation>
    <scope>NUCLEOTIDE SEQUENCE</scope>
    <source>
        <strain evidence="2">BY-33</strain>
    </source>
</reference>
<evidence type="ECO:0000313" key="2">
    <source>
        <dbReference type="EMBL" id="MBO1750218.1"/>
    </source>
</evidence>
<dbReference type="Proteomes" id="UP000664209">
    <property type="component" value="Unassembled WGS sequence"/>
</dbReference>
<evidence type="ECO:0000313" key="3">
    <source>
        <dbReference type="Proteomes" id="UP000664209"/>
    </source>
</evidence>
<dbReference type="AlphaFoldDB" id="A0A939RU43"/>
<feature type="region of interest" description="Disordered" evidence="1">
    <location>
        <begin position="250"/>
        <end position="269"/>
    </location>
</feature>
<proteinExistence type="predicted"/>
<sequence>MSLPRAVLLALWLQGTGPGEPSPQTLGVALRAIQDEDEPHTVAGAEDLVPDGAPLADLLRRWAGADQVAALLPVPGDVSGAPAAVADLAVDAGECLLVHHEGRSWAAVPEVEGFGSELEPGFLVTWRLHEVEDWRARLPGVVGTLPEAEQALRHALREATEALAGLDVARWRPDAAEAIVALRGDDDPGWLLPTGLSPRAVRVLAQAWRLRAIVALATADDGGAVNLWQADQRSAALRHVDHAARRAAAAATLGRPRLGQPEDQPRTVR</sequence>
<protein>
    <submittedName>
        <fullName evidence="2">Uncharacterized protein</fullName>
    </submittedName>
</protein>
<organism evidence="2 3">
    <name type="scientific">Actinotalea soli</name>
    <dbReference type="NCBI Taxonomy" id="2819234"/>
    <lineage>
        <taxon>Bacteria</taxon>
        <taxon>Bacillati</taxon>
        <taxon>Actinomycetota</taxon>
        <taxon>Actinomycetes</taxon>
        <taxon>Micrococcales</taxon>
        <taxon>Cellulomonadaceae</taxon>
        <taxon>Actinotalea</taxon>
    </lineage>
</organism>
<gene>
    <name evidence="2" type="ORF">J4G33_00200</name>
</gene>
<evidence type="ECO:0000256" key="1">
    <source>
        <dbReference type="SAM" id="MobiDB-lite"/>
    </source>
</evidence>
<keyword evidence="3" id="KW-1185">Reference proteome</keyword>
<comment type="caution">
    <text evidence="2">The sequence shown here is derived from an EMBL/GenBank/DDBJ whole genome shotgun (WGS) entry which is preliminary data.</text>
</comment>
<name>A0A939RU43_9CELL</name>